<evidence type="ECO:0000313" key="6">
    <source>
        <dbReference type="Proteomes" id="UP000647133"/>
    </source>
</evidence>
<reference evidence="5 6" key="1">
    <citation type="submission" date="2020-09" db="EMBL/GenBank/DDBJ databases">
        <title>Echinicola sp. CAU 1574 isolated from sand of Sido Beach.</title>
        <authorList>
            <person name="Kim W."/>
        </authorList>
    </citation>
    <scope>NUCLEOTIDE SEQUENCE [LARGE SCALE GENOMIC DNA]</scope>
    <source>
        <strain evidence="5 6">CAU 1574</strain>
    </source>
</reference>
<dbReference type="InterPro" id="IPR011330">
    <property type="entry name" value="Glyco_hydro/deAcase_b/a-brl"/>
</dbReference>
<dbReference type="Pfam" id="PF01522">
    <property type="entry name" value="Polysacc_deac_1"/>
    <property type="match status" value="1"/>
</dbReference>
<keyword evidence="1" id="KW-0479">Metal-binding</keyword>
<dbReference type="PANTHER" id="PTHR10587">
    <property type="entry name" value="GLYCOSYL TRANSFERASE-RELATED"/>
    <property type="match status" value="1"/>
</dbReference>
<dbReference type="PROSITE" id="PS51677">
    <property type="entry name" value="NODB"/>
    <property type="match status" value="1"/>
</dbReference>
<proteinExistence type="predicted"/>
<evidence type="ECO:0000256" key="3">
    <source>
        <dbReference type="SAM" id="SignalP"/>
    </source>
</evidence>
<dbReference type="Proteomes" id="UP000647133">
    <property type="component" value="Unassembled WGS sequence"/>
</dbReference>
<keyword evidence="3" id="KW-0732">Signal</keyword>
<dbReference type="InterPro" id="IPR050248">
    <property type="entry name" value="Polysacc_deacetylase_ArnD"/>
</dbReference>
<feature type="domain" description="NodB homology" evidence="4">
    <location>
        <begin position="22"/>
        <end position="255"/>
    </location>
</feature>
<evidence type="ECO:0000313" key="5">
    <source>
        <dbReference type="EMBL" id="MBD8490520.1"/>
    </source>
</evidence>
<dbReference type="RefSeq" id="WP_192011397.1">
    <property type="nucleotide sequence ID" value="NZ_JACYTQ010000007.1"/>
</dbReference>
<dbReference type="PANTHER" id="PTHR10587:SF133">
    <property type="entry name" value="CHITIN DEACETYLASE 1-RELATED"/>
    <property type="match status" value="1"/>
</dbReference>
<dbReference type="Gene3D" id="3.20.20.370">
    <property type="entry name" value="Glycoside hydrolase/deacetylase"/>
    <property type="match status" value="1"/>
</dbReference>
<feature type="chain" id="PRO_5045441158" evidence="3">
    <location>
        <begin position="20"/>
        <end position="310"/>
    </location>
</feature>
<accession>A0ABR9ARF1</accession>
<dbReference type="EMBL" id="JACYTQ010000007">
    <property type="protein sequence ID" value="MBD8490520.1"/>
    <property type="molecule type" value="Genomic_DNA"/>
</dbReference>
<keyword evidence="2" id="KW-0378">Hydrolase</keyword>
<evidence type="ECO:0000256" key="1">
    <source>
        <dbReference type="ARBA" id="ARBA00022723"/>
    </source>
</evidence>
<sequence>MKKFSLFLLTILTISWAQAQNKKMCITVDDLPTVTYGINEIEFKQNITYKLVDTFVKYNVQAIGYVNEVKLYNNGKLTDSDLGLLRYWLEKGMDLGNHTYSHPNYHQVGFDAFTKDILKGQEVLVDLLPEYGKELKFFRHPYLRSGANKAQKDSLSQFLKTHHYIEAPVTIDNADYLFAYAYSKAYKVKNQSLMRKIGTAYVQYMEEKLLYFEQSAQALFERNINQILLCHASLLNAEYMDELLDCYQKHGYQFVSQEEVLKDSAYQSKETRFGDWGISWLDRWALSQGKKADFFKNDPVTPSFIQEMKE</sequence>
<organism evidence="5 6">
    <name type="scientific">Echinicola arenosa</name>
    <dbReference type="NCBI Taxonomy" id="2774144"/>
    <lineage>
        <taxon>Bacteria</taxon>
        <taxon>Pseudomonadati</taxon>
        <taxon>Bacteroidota</taxon>
        <taxon>Cytophagia</taxon>
        <taxon>Cytophagales</taxon>
        <taxon>Cyclobacteriaceae</taxon>
        <taxon>Echinicola</taxon>
    </lineage>
</organism>
<gene>
    <name evidence="5" type="ORF">IFO69_17340</name>
</gene>
<evidence type="ECO:0000259" key="4">
    <source>
        <dbReference type="PROSITE" id="PS51677"/>
    </source>
</evidence>
<dbReference type="SUPFAM" id="SSF88713">
    <property type="entry name" value="Glycoside hydrolase/deacetylase"/>
    <property type="match status" value="1"/>
</dbReference>
<evidence type="ECO:0000256" key="2">
    <source>
        <dbReference type="ARBA" id="ARBA00022801"/>
    </source>
</evidence>
<feature type="signal peptide" evidence="3">
    <location>
        <begin position="1"/>
        <end position="19"/>
    </location>
</feature>
<dbReference type="InterPro" id="IPR002509">
    <property type="entry name" value="NODB_dom"/>
</dbReference>
<dbReference type="CDD" id="cd10960">
    <property type="entry name" value="CE4_NodB_like_1"/>
    <property type="match status" value="1"/>
</dbReference>
<comment type="caution">
    <text evidence="5">The sequence shown here is derived from an EMBL/GenBank/DDBJ whole genome shotgun (WGS) entry which is preliminary data.</text>
</comment>
<protein>
    <submittedName>
        <fullName evidence="5">Polysaccharide deacetylase family protein</fullName>
    </submittedName>
</protein>
<name>A0ABR9ARF1_9BACT</name>
<keyword evidence="6" id="KW-1185">Reference proteome</keyword>